<comment type="similarity">
    <text evidence="2 6">Belongs to the band 7/mec-2 family. HflC subfamily.</text>
</comment>
<dbReference type="SUPFAM" id="SSF117892">
    <property type="entry name" value="Band 7/SPFH domain"/>
    <property type="match status" value="1"/>
</dbReference>
<evidence type="ECO:0000256" key="5">
    <source>
        <dbReference type="ARBA" id="ARBA00023136"/>
    </source>
</evidence>
<dbReference type="Proteomes" id="UP001595752">
    <property type="component" value="Unassembled WGS sequence"/>
</dbReference>
<dbReference type="CDD" id="cd03405">
    <property type="entry name" value="SPFH_HflC"/>
    <property type="match status" value="1"/>
</dbReference>
<comment type="subcellular location">
    <subcellularLocation>
        <location evidence="1">Membrane</location>
    </subcellularLocation>
</comment>
<evidence type="ECO:0000256" key="6">
    <source>
        <dbReference type="PIRNR" id="PIRNR005651"/>
    </source>
</evidence>
<dbReference type="InterPro" id="IPR010200">
    <property type="entry name" value="HflC"/>
</dbReference>
<evidence type="ECO:0000259" key="7">
    <source>
        <dbReference type="SMART" id="SM00244"/>
    </source>
</evidence>
<reference evidence="9" key="1">
    <citation type="journal article" date="2019" name="Int. J. Syst. Evol. Microbiol.">
        <title>The Global Catalogue of Microorganisms (GCM) 10K type strain sequencing project: providing services to taxonomists for standard genome sequencing and annotation.</title>
        <authorList>
            <consortium name="The Broad Institute Genomics Platform"/>
            <consortium name="The Broad Institute Genome Sequencing Center for Infectious Disease"/>
            <person name="Wu L."/>
            <person name="Ma J."/>
        </authorList>
    </citation>
    <scope>NUCLEOTIDE SEQUENCE [LARGE SCALE GENOMIC DNA]</scope>
    <source>
        <strain evidence="9">CCUG 61889</strain>
    </source>
</reference>
<proteinExistence type="inferred from homology"/>
<evidence type="ECO:0000256" key="2">
    <source>
        <dbReference type="ARBA" id="ARBA00007862"/>
    </source>
</evidence>
<dbReference type="Gene3D" id="3.30.479.30">
    <property type="entry name" value="Band 7 domain"/>
    <property type="match status" value="1"/>
</dbReference>
<gene>
    <name evidence="8" type="primary">hflC</name>
    <name evidence="8" type="ORF">ACFOU2_06595</name>
</gene>
<feature type="domain" description="Band 7" evidence="7">
    <location>
        <begin position="41"/>
        <end position="208"/>
    </location>
</feature>
<dbReference type="GO" id="GO:0008233">
    <property type="term" value="F:peptidase activity"/>
    <property type="evidence" value="ECO:0007669"/>
    <property type="project" value="UniProtKB-KW"/>
</dbReference>
<keyword evidence="4" id="KW-1133">Transmembrane helix</keyword>
<keyword evidence="5" id="KW-0472">Membrane</keyword>
<sequence length="311" mass="35528">MSNGNIVDMKEKTKGSMDWRKYTKSGSMVLLIILLLGFLLSNVFIVKESEYKVIRQFGEVVRIESKPGLSFKVPFIQSVTSLPKYQMVYDVQEAEINTKDKKRMLVDNYAVWKIEDPKKMISNARSVVNAETKMGEFIFSVLRAELGQLNYDEIINDEKAKRGSVNDRVTEQVNELLAKGNYGITVSDVRMKRTDLPPENEQSVYTRMISERETKAQEYLSMGDAQKNRITAQTDKEVKEMLAKANADAEVIRGQGETEAARIYNSSYSKDPQFYELYRTLKSYIKTIDDETVIVLPADSPYTRLLLGNSN</sequence>
<keyword evidence="3" id="KW-0812">Transmembrane</keyword>
<evidence type="ECO:0000313" key="8">
    <source>
        <dbReference type="EMBL" id="MFC3883203.1"/>
    </source>
</evidence>
<keyword evidence="8" id="KW-0645">Protease</keyword>
<dbReference type="InterPro" id="IPR036013">
    <property type="entry name" value="Band_7/SPFH_dom_sf"/>
</dbReference>
<keyword evidence="8" id="KW-0378">Hydrolase</keyword>
<dbReference type="EMBL" id="JBHRZT010000020">
    <property type="protein sequence ID" value="MFC3883203.1"/>
    <property type="molecule type" value="Genomic_DNA"/>
</dbReference>
<evidence type="ECO:0000313" key="9">
    <source>
        <dbReference type="Proteomes" id="UP001595752"/>
    </source>
</evidence>
<evidence type="ECO:0000256" key="1">
    <source>
        <dbReference type="ARBA" id="ARBA00004370"/>
    </source>
</evidence>
<dbReference type="SMART" id="SM00244">
    <property type="entry name" value="PHB"/>
    <property type="match status" value="1"/>
</dbReference>
<evidence type="ECO:0000256" key="3">
    <source>
        <dbReference type="ARBA" id="ARBA00022692"/>
    </source>
</evidence>
<dbReference type="RefSeq" id="WP_377913370.1">
    <property type="nucleotide sequence ID" value="NZ_JBHRZT010000020.1"/>
</dbReference>
<dbReference type="GO" id="GO:0006508">
    <property type="term" value="P:proteolysis"/>
    <property type="evidence" value="ECO:0007669"/>
    <property type="project" value="UniProtKB-KW"/>
</dbReference>
<comment type="caution">
    <text evidence="8">The sequence shown here is derived from an EMBL/GenBank/DDBJ whole genome shotgun (WGS) entry which is preliminary data.</text>
</comment>
<keyword evidence="9" id="KW-1185">Reference proteome</keyword>
<dbReference type="PANTHER" id="PTHR42911">
    <property type="entry name" value="MODULATOR OF FTSH PROTEASE HFLC"/>
    <property type="match status" value="1"/>
</dbReference>
<comment type="function">
    <text evidence="6">HflC and HflK could regulate a protease.</text>
</comment>
<dbReference type="PANTHER" id="PTHR42911:SF1">
    <property type="entry name" value="MODULATOR OF FTSH PROTEASE HFLC"/>
    <property type="match status" value="1"/>
</dbReference>
<accession>A0ABV8AYZ5</accession>
<protein>
    <recommendedName>
        <fullName evidence="6">Protein HflC</fullName>
    </recommendedName>
</protein>
<name>A0ABV8AYZ5_9BACI</name>
<evidence type="ECO:0000256" key="4">
    <source>
        <dbReference type="ARBA" id="ARBA00022989"/>
    </source>
</evidence>
<dbReference type="Pfam" id="PF01145">
    <property type="entry name" value="Band_7"/>
    <property type="match status" value="1"/>
</dbReference>
<organism evidence="8 9">
    <name type="scientific">Bacillus songklensis</name>
    <dbReference type="NCBI Taxonomy" id="1069116"/>
    <lineage>
        <taxon>Bacteria</taxon>
        <taxon>Bacillati</taxon>
        <taxon>Bacillota</taxon>
        <taxon>Bacilli</taxon>
        <taxon>Bacillales</taxon>
        <taxon>Bacillaceae</taxon>
        <taxon>Bacillus</taxon>
    </lineage>
</organism>
<dbReference type="PIRSF" id="PIRSF005651">
    <property type="entry name" value="HflC"/>
    <property type="match status" value="1"/>
</dbReference>
<dbReference type="InterPro" id="IPR001107">
    <property type="entry name" value="Band_7"/>
</dbReference>